<keyword evidence="3" id="KW-0677">Repeat</keyword>
<evidence type="ECO:0000256" key="4">
    <source>
        <dbReference type="ARBA" id="ARBA00022771"/>
    </source>
</evidence>
<evidence type="ECO:0000256" key="1">
    <source>
        <dbReference type="ARBA" id="ARBA00004123"/>
    </source>
</evidence>
<dbReference type="InterPro" id="IPR036236">
    <property type="entry name" value="Znf_C2H2_sf"/>
</dbReference>
<organism evidence="9 10">
    <name type="scientific">Oedothorax gibbosus</name>
    <dbReference type="NCBI Taxonomy" id="931172"/>
    <lineage>
        <taxon>Eukaryota</taxon>
        <taxon>Metazoa</taxon>
        <taxon>Ecdysozoa</taxon>
        <taxon>Arthropoda</taxon>
        <taxon>Chelicerata</taxon>
        <taxon>Arachnida</taxon>
        <taxon>Araneae</taxon>
        <taxon>Araneomorphae</taxon>
        <taxon>Entelegynae</taxon>
        <taxon>Araneoidea</taxon>
        <taxon>Linyphiidae</taxon>
        <taxon>Erigoninae</taxon>
        <taxon>Oedothorax</taxon>
    </lineage>
</organism>
<dbReference type="PANTHER" id="PTHR16515">
    <property type="entry name" value="PR DOMAIN ZINC FINGER PROTEIN"/>
    <property type="match status" value="1"/>
</dbReference>
<gene>
    <name evidence="9" type="ORF">JTE90_009199</name>
</gene>
<keyword evidence="2" id="KW-0479">Metal-binding</keyword>
<sequence length="308" mass="35563">MEEPVCETEKLKLEPVNEKSQTLLDNHLIKEEIPDLDIQEISENKEKHSCELCKEKFSSNKAFTIHNTSHHEHTNNICDESSANDEEFSIVSEHQECDKVKLEPHNISSVYFSCGKCYEIFKSSDALKTHQKLCCKESYQCPTCKKLFAHQCSLNRHELTHNKHKPYQCKICNGGFTQPSALKKHIQIQHNKIKPHTCDICGRKFSEKTDLNVHLRNHSGEKPFPCLVCNNSFTSLRNLKRHGRVHQKGTHNPCGICGKAFSTETKLGMHFLIHTDERPYRCELCDRGFTYSSHLKRHLLCHQKNNGL</sequence>
<dbReference type="PANTHER" id="PTHR16515:SF66">
    <property type="entry name" value="C2H2-TYPE DOMAIN-CONTAINING PROTEIN"/>
    <property type="match status" value="1"/>
</dbReference>
<evidence type="ECO:0000313" key="9">
    <source>
        <dbReference type="EMBL" id="KAG8188811.1"/>
    </source>
</evidence>
<evidence type="ECO:0000256" key="7">
    <source>
        <dbReference type="PROSITE-ProRule" id="PRU00042"/>
    </source>
</evidence>
<dbReference type="PROSITE" id="PS50157">
    <property type="entry name" value="ZINC_FINGER_C2H2_2"/>
    <property type="match status" value="7"/>
</dbReference>
<dbReference type="GO" id="GO:0005634">
    <property type="term" value="C:nucleus"/>
    <property type="evidence" value="ECO:0007669"/>
    <property type="project" value="UniProtKB-SubCell"/>
</dbReference>
<feature type="domain" description="C2H2-type" evidence="8">
    <location>
        <begin position="280"/>
        <end position="307"/>
    </location>
</feature>
<evidence type="ECO:0000256" key="6">
    <source>
        <dbReference type="ARBA" id="ARBA00023242"/>
    </source>
</evidence>
<feature type="domain" description="C2H2-type" evidence="8">
    <location>
        <begin position="112"/>
        <end position="142"/>
    </location>
</feature>
<dbReference type="Gene3D" id="3.30.160.60">
    <property type="entry name" value="Classic Zinc Finger"/>
    <property type="match status" value="6"/>
</dbReference>
<feature type="domain" description="C2H2-type" evidence="8">
    <location>
        <begin position="167"/>
        <end position="195"/>
    </location>
</feature>
<dbReference type="GO" id="GO:0008270">
    <property type="term" value="F:zinc ion binding"/>
    <property type="evidence" value="ECO:0007669"/>
    <property type="project" value="UniProtKB-KW"/>
</dbReference>
<dbReference type="FunFam" id="3.30.160.60:FF:000688">
    <property type="entry name" value="zinc finger protein 197 isoform X1"/>
    <property type="match status" value="1"/>
</dbReference>
<feature type="domain" description="C2H2-type" evidence="8">
    <location>
        <begin position="224"/>
        <end position="246"/>
    </location>
</feature>
<feature type="domain" description="C2H2-type" evidence="8">
    <location>
        <begin position="139"/>
        <end position="166"/>
    </location>
</feature>
<dbReference type="FunFam" id="3.30.160.60:FF:000096">
    <property type="entry name" value="Zinc finger and BTB domain-containing protein 18 isoform 1"/>
    <property type="match status" value="1"/>
</dbReference>
<evidence type="ECO:0000256" key="3">
    <source>
        <dbReference type="ARBA" id="ARBA00022737"/>
    </source>
</evidence>
<evidence type="ECO:0000256" key="5">
    <source>
        <dbReference type="ARBA" id="ARBA00022833"/>
    </source>
</evidence>
<feature type="domain" description="C2H2-type" evidence="8">
    <location>
        <begin position="252"/>
        <end position="279"/>
    </location>
</feature>
<evidence type="ECO:0000256" key="2">
    <source>
        <dbReference type="ARBA" id="ARBA00022723"/>
    </source>
</evidence>
<name>A0AAV6UWV7_9ARAC</name>
<proteinExistence type="predicted"/>
<comment type="subcellular location">
    <subcellularLocation>
        <location evidence="1">Nucleus</location>
    </subcellularLocation>
</comment>
<keyword evidence="5" id="KW-0862">Zinc</keyword>
<dbReference type="InterPro" id="IPR013087">
    <property type="entry name" value="Znf_C2H2_type"/>
</dbReference>
<dbReference type="Proteomes" id="UP000827092">
    <property type="component" value="Unassembled WGS sequence"/>
</dbReference>
<keyword evidence="4 7" id="KW-0863">Zinc-finger</keyword>
<dbReference type="Pfam" id="PF00096">
    <property type="entry name" value="zf-C2H2"/>
    <property type="match status" value="6"/>
</dbReference>
<dbReference type="SUPFAM" id="SSF57667">
    <property type="entry name" value="beta-beta-alpha zinc fingers"/>
    <property type="match status" value="3"/>
</dbReference>
<accession>A0AAV6UWV7</accession>
<comment type="caution">
    <text evidence="9">The sequence shown here is derived from an EMBL/GenBank/DDBJ whole genome shotgun (WGS) entry which is preliminary data.</text>
</comment>
<dbReference type="EMBL" id="JAFNEN010000230">
    <property type="protein sequence ID" value="KAG8188811.1"/>
    <property type="molecule type" value="Genomic_DNA"/>
</dbReference>
<keyword evidence="6" id="KW-0539">Nucleus</keyword>
<keyword evidence="10" id="KW-1185">Reference proteome</keyword>
<dbReference type="SMART" id="SM00355">
    <property type="entry name" value="ZnF_C2H2"/>
    <property type="match status" value="8"/>
</dbReference>
<reference evidence="9 10" key="1">
    <citation type="journal article" date="2022" name="Nat. Ecol. Evol.">
        <title>A masculinizing supergene underlies an exaggerated male reproductive morph in a spider.</title>
        <authorList>
            <person name="Hendrickx F."/>
            <person name="De Corte Z."/>
            <person name="Sonet G."/>
            <person name="Van Belleghem S.M."/>
            <person name="Kostlbacher S."/>
            <person name="Vangestel C."/>
        </authorList>
    </citation>
    <scope>NUCLEOTIDE SEQUENCE [LARGE SCALE GENOMIC DNA]</scope>
    <source>
        <strain evidence="9">W744_W776</strain>
    </source>
</reference>
<dbReference type="PROSITE" id="PS00028">
    <property type="entry name" value="ZINC_FINGER_C2H2_1"/>
    <property type="match status" value="7"/>
</dbReference>
<dbReference type="FunFam" id="3.30.160.60:FF:000264">
    <property type="entry name" value="Zinc finger protein 236"/>
    <property type="match status" value="1"/>
</dbReference>
<feature type="domain" description="C2H2-type" evidence="8">
    <location>
        <begin position="196"/>
        <end position="223"/>
    </location>
</feature>
<dbReference type="Pfam" id="PF13912">
    <property type="entry name" value="zf-C2H2_6"/>
    <property type="match status" value="1"/>
</dbReference>
<protein>
    <recommendedName>
        <fullName evidence="8">C2H2-type domain-containing protein</fullName>
    </recommendedName>
</protein>
<evidence type="ECO:0000259" key="8">
    <source>
        <dbReference type="PROSITE" id="PS50157"/>
    </source>
</evidence>
<dbReference type="InterPro" id="IPR050331">
    <property type="entry name" value="Zinc_finger"/>
</dbReference>
<dbReference type="AlphaFoldDB" id="A0AAV6UWV7"/>
<dbReference type="GO" id="GO:0010468">
    <property type="term" value="P:regulation of gene expression"/>
    <property type="evidence" value="ECO:0007669"/>
    <property type="project" value="TreeGrafter"/>
</dbReference>
<evidence type="ECO:0000313" key="10">
    <source>
        <dbReference type="Proteomes" id="UP000827092"/>
    </source>
</evidence>